<reference evidence="2 3" key="1">
    <citation type="submission" date="2016-10" db="EMBL/GenBank/DDBJ databases">
        <authorList>
            <person name="de Groot N.N."/>
        </authorList>
    </citation>
    <scope>NUCLEOTIDE SEQUENCE [LARGE SCALE GENOMIC DNA]</scope>
    <source>
        <strain evidence="2 3">DSM 527</strain>
    </source>
</reference>
<dbReference type="RefSeq" id="WP_089832571.1">
    <property type="nucleotide sequence ID" value="NZ_FNBN01000003.1"/>
</dbReference>
<dbReference type="AlphaFoldDB" id="A0A1G7QVG6"/>
<dbReference type="OrthoDB" id="668497at2"/>
<keyword evidence="1" id="KW-0732">Signal</keyword>
<dbReference type="Proteomes" id="UP000199045">
    <property type="component" value="Unassembled WGS sequence"/>
</dbReference>
<feature type="signal peptide" evidence="1">
    <location>
        <begin position="1"/>
        <end position="19"/>
    </location>
</feature>
<evidence type="ECO:0000256" key="1">
    <source>
        <dbReference type="SAM" id="SignalP"/>
    </source>
</evidence>
<feature type="chain" id="PRO_5011752732" evidence="1">
    <location>
        <begin position="20"/>
        <end position="210"/>
    </location>
</feature>
<proteinExistence type="predicted"/>
<name>A0A1G7QVG6_CHIFI</name>
<gene>
    <name evidence="2" type="ORF">SAMN04488121_103208</name>
</gene>
<protein>
    <submittedName>
        <fullName evidence="2">Uncharacterized protein</fullName>
    </submittedName>
</protein>
<accession>A0A1G7QVG6</accession>
<evidence type="ECO:0000313" key="3">
    <source>
        <dbReference type="Proteomes" id="UP000199045"/>
    </source>
</evidence>
<dbReference type="EMBL" id="FNBN01000003">
    <property type="protein sequence ID" value="SDG02463.1"/>
    <property type="molecule type" value="Genomic_DNA"/>
</dbReference>
<organism evidence="2 3">
    <name type="scientific">Chitinophaga filiformis</name>
    <name type="common">Myxococcus filiformis</name>
    <name type="synonym">Flexibacter filiformis</name>
    <dbReference type="NCBI Taxonomy" id="104663"/>
    <lineage>
        <taxon>Bacteria</taxon>
        <taxon>Pseudomonadati</taxon>
        <taxon>Bacteroidota</taxon>
        <taxon>Chitinophagia</taxon>
        <taxon>Chitinophagales</taxon>
        <taxon>Chitinophagaceae</taxon>
        <taxon>Chitinophaga</taxon>
    </lineage>
</organism>
<sequence>MKTTLFVIAAFLFSGAVFAQNATVKTTQSATVRTNSVNGTASAQTASQADIKPGNVKMGTEGAANGSTGINTKNGTAIASEGKTNIAAATATEHADALKNGVNSTTSATVKSTQHAATAVNSEIKQTAVSTGSATVKSTQNVAITANTDVKQATVGTTAAVKSVDAGVKTHAKAVAPSSVKVAGVVHNNLKAPSIKPAAHIGANMKVGLR</sequence>
<dbReference type="STRING" id="104663.SAMN04488121_103208"/>
<evidence type="ECO:0000313" key="2">
    <source>
        <dbReference type="EMBL" id="SDG02463.1"/>
    </source>
</evidence>